<reference evidence="2 3" key="1">
    <citation type="journal article" date="2018" name="Nat. Ecol. Evol.">
        <title>Shark genomes provide insights into elasmobranch evolution and the origin of vertebrates.</title>
        <authorList>
            <person name="Hara Y"/>
            <person name="Yamaguchi K"/>
            <person name="Onimaru K"/>
            <person name="Kadota M"/>
            <person name="Koyanagi M"/>
            <person name="Keeley SD"/>
            <person name="Tatsumi K"/>
            <person name="Tanaka K"/>
            <person name="Motone F"/>
            <person name="Kageyama Y"/>
            <person name="Nozu R"/>
            <person name="Adachi N"/>
            <person name="Nishimura O"/>
            <person name="Nakagawa R"/>
            <person name="Tanegashima C"/>
            <person name="Kiyatake I"/>
            <person name="Matsumoto R"/>
            <person name="Murakumo K"/>
            <person name="Nishida K"/>
            <person name="Terakita A"/>
            <person name="Kuratani S"/>
            <person name="Sato K"/>
            <person name="Hyodo S Kuraku.S."/>
        </authorList>
    </citation>
    <scope>NUCLEOTIDE SEQUENCE [LARGE SCALE GENOMIC DNA]</scope>
</reference>
<gene>
    <name evidence="2" type="ORF">scyTo_0023266</name>
</gene>
<accession>A0A401Q6Z0</accession>
<dbReference type="EMBL" id="BFAA01027783">
    <property type="protein sequence ID" value="GCB81097.1"/>
    <property type="molecule type" value="Genomic_DNA"/>
</dbReference>
<feature type="compositionally biased region" description="Basic and acidic residues" evidence="1">
    <location>
        <begin position="22"/>
        <end position="47"/>
    </location>
</feature>
<keyword evidence="3" id="KW-1185">Reference proteome</keyword>
<feature type="non-terminal residue" evidence="2">
    <location>
        <position position="47"/>
    </location>
</feature>
<comment type="caution">
    <text evidence="2">The sequence shown here is derived from an EMBL/GenBank/DDBJ whole genome shotgun (WGS) entry which is preliminary data.</text>
</comment>
<protein>
    <submittedName>
        <fullName evidence="2">Uncharacterized protein</fullName>
    </submittedName>
</protein>
<dbReference type="Proteomes" id="UP000288216">
    <property type="component" value="Unassembled WGS sequence"/>
</dbReference>
<proteinExistence type="predicted"/>
<name>A0A401Q6Z0_SCYTO</name>
<dbReference type="AlphaFoldDB" id="A0A401Q6Z0"/>
<feature type="non-terminal residue" evidence="2">
    <location>
        <position position="1"/>
    </location>
</feature>
<feature type="region of interest" description="Disordered" evidence="1">
    <location>
        <begin position="19"/>
        <end position="47"/>
    </location>
</feature>
<evidence type="ECO:0000313" key="2">
    <source>
        <dbReference type="EMBL" id="GCB81097.1"/>
    </source>
</evidence>
<evidence type="ECO:0000313" key="3">
    <source>
        <dbReference type="Proteomes" id="UP000288216"/>
    </source>
</evidence>
<evidence type="ECO:0000256" key="1">
    <source>
        <dbReference type="SAM" id="MobiDB-lite"/>
    </source>
</evidence>
<sequence length="47" mass="5329">SSCQTACYSFKTCRFAKATRRLPQDPKTTRRGKHGDCSPTHDVRNSQ</sequence>
<organism evidence="2 3">
    <name type="scientific">Scyliorhinus torazame</name>
    <name type="common">Cloudy catshark</name>
    <name type="synonym">Catulus torazame</name>
    <dbReference type="NCBI Taxonomy" id="75743"/>
    <lineage>
        <taxon>Eukaryota</taxon>
        <taxon>Metazoa</taxon>
        <taxon>Chordata</taxon>
        <taxon>Craniata</taxon>
        <taxon>Vertebrata</taxon>
        <taxon>Chondrichthyes</taxon>
        <taxon>Elasmobranchii</taxon>
        <taxon>Galeomorphii</taxon>
        <taxon>Galeoidea</taxon>
        <taxon>Carcharhiniformes</taxon>
        <taxon>Scyliorhinidae</taxon>
        <taxon>Scyliorhinus</taxon>
    </lineage>
</organism>